<keyword evidence="4 6" id="KW-0067">ATP-binding</keyword>
<dbReference type="SMART" id="SM00382">
    <property type="entry name" value="AAA"/>
    <property type="match status" value="1"/>
</dbReference>
<dbReference type="InterPro" id="IPR003593">
    <property type="entry name" value="AAA+_ATPase"/>
</dbReference>
<name>A0ABW7Q8R1_9MICO</name>
<dbReference type="PANTHER" id="PTHR43776">
    <property type="entry name" value="TRANSPORT ATP-BINDING PROTEIN"/>
    <property type="match status" value="1"/>
</dbReference>
<gene>
    <name evidence="6" type="ORF">ACH3VR_09715</name>
</gene>
<accession>A0ABW7Q8R1</accession>
<evidence type="ECO:0000313" key="7">
    <source>
        <dbReference type="Proteomes" id="UP001610861"/>
    </source>
</evidence>
<dbReference type="EMBL" id="JBIQWL010000003">
    <property type="protein sequence ID" value="MFH8250627.1"/>
    <property type="molecule type" value="Genomic_DNA"/>
</dbReference>
<dbReference type="InterPro" id="IPR003439">
    <property type="entry name" value="ABC_transporter-like_ATP-bd"/>
</dbReference>
<dbReference type="Gene3D" id="3.40.50.300">
    <property type="entry name" value="P-loop containing nucleotide triphosphate hydrolases"/>
    <property type="match status" value="1"/>
</dbReference>
<dbReference type="PROSITE" id="PS00211">
    <property type="entry name" value="ABC_TRANSPORTER_1"/>
    <property type="match status" value="1"/>
</dbReference>
<comment type="caution">
    <text evidence="6">The sequence shown here is derived from an EMBL/GenBank/DDBJ whole genome shotgun (WGS) entry which is preliminary data.</text>
</comment>
<dbReference type="Pfam" id="PF00005">
    <property type="entry name" value="ABC_tran"/>
    <property type="match status" value="1"/>
</dbReference>
<keyword evidence="2" id="KW-0813">Transport</keyword>
<dbReference type="SUPFAM" id="SSF52540">
    <property type="entry name" value="P-loop containing nucleoside triphosphate hydrolases"/>
    <property type="match status" value="1"/>
</dbReference>
<dbReference type="PROSITE" id="PS50893">
    <property type="entry name" value="ABC_TRANSPORTER_2"/>
    <property type="match status" value="1"/>
</dbReference>
<dbReference type="InterPro" id="IPR050319">
    <property type="entry name" value="ABC_transp_ATP-bind"/>
</dbReference>
<dbReference type="NCBIfam" id="TIGR01727">
    <property type="entry name" value="oligo_HPY"/>
    <property type="match status" value="1"/>
</dbReference>
<evidence type="ECO:0000259" key="5">
    <source>
        <dbReference type="PROSITE" id="PS50893"/>
    </source>
</evidence>
<dbReference type="CDD" id="cd03257">
    <property type="entry name" value="ABC_NikE_OppD_transporters"/>
    <property type="match status" value="1"/>
</dbReference>
<dbReference type="InterPro" id="IPR013563">
    <property type="entry name" value="Oligopep_ABC_C"/>
</dbReference>
<dbReference type="PANTHER" id="PTHR43776:SF7">
    <property type="entry name" value="D,D-DIPEPTIDE TRANSPORT ATP-BINDING PROTEIN DDPF-RELATED"/>
    <property type="match status" value="1"/>
</dbReference>
<keyword evidence="7" id="KW-1185">Reference proteome</keyword>
<evidence type="ECO:0000256" key="3">
    <source>
        <dbReference type="ARBA" id="ARBA00022741"/>
    </source>
</evidence>
<evidence type="ECO:0000256" key="1">
    <source>
        <dbReference type="ARBA" id="ARBA00005417"/>
    </source>
</evidence>
<evidence type="ECO:0000256" key="2">
    <source>
        <dbReference type="ARBA" id="ARBA00022448"/>
    </source>
</evidence>
<dbReference type="RefSeq" id="WP_396640586.1">
    <property type="nucleotide sequence ID" value="NZ_JBIQWL010000003.1"/>
</dbReference>
<evidence type="ECO:0000256" key="4">
    <source>
        <dbReference type="ARBA" id="ARBA00022840"/>
    </source>
</evidence>
<dbReference type="GO" id="GO:0005524">
    <property type="term" value="F:ATP binding"/>
    <property type="evidence" value="ECO:0007669"/>
    <property type="project" value="UniProtKB-KW"/>
</dbReference>
<comment type="similarity">
    <text evidence="1">Belongs to the ABC transporter superfamily.</text>
</comment>
<dbReference type="Pfam" id="PF08352">
    <property type="entry name" value="oligo_HPY"/>
    <property type="match status" value="1"/>
</dbReference>
<reference evidence="6 7" key="1">
    <citation type="submission" date="2024-09" db="EMBL/GenBank/DDBJ databases">
        <authorList>
            <person name="Pan X."/>
        </authorList>
    </citation>
    <scope>NUCLEOTIDE SEQUENCE [LARGE SCALE GENOMIC DNA]</scope>
    <source>
        <strain evidence="6 7">B2969</strain>
    </source>
</reference>
<sequence length="333" mass="36191">MPAIDDHAPLLTVENLVKTFKTSSRDQVQAVSDVSFTLAPGETLGIVGETGSGKSTLVRTILGVTKATGGRVLLDGEDLSQLRGARLRAARRDTQMIFQDAMSSLDSRWTVEKSLDEPLRLETSMTPAQRAARVAELLDLVGLDPKIHGPRYPRQLSGGQAQRVAIARAIALSPRLLVCDEPVSALDVSVQAQIINLLERIKRELNLSYLFVSHDLSVVRHISDRVAVMYLGRLCELGPAEEVFRTPRHPYTQILLDAVPGRAATSALRMHGELPSPSNPPSGCRFRTRCPLAQEICATETPALRGQAGQLAACHFPLDAEQLFESHNGKAVA</sequence>
<dbReference type="Proteomes" id="UP001610861">
    <property type="component" value="Unassembled WGS sequence"/>
</dbReference>
<organism evidence="6 7">
    <name type="scientific">Microbacterium alkaliflavum</name>
    <dbReference type="NCBI Taxonomy" id="3248839"/>
    <lineage>
        <taxon>Bacteria</taxon>
        <taxon>Bacillati</taxon>
        <taxon>Actinomycetota</taxon>
        <taxon>Actinomycetes</taxon>
        <taxon>Micrococcales</taxon>
        <taxon>Microbacteriaceae</taxon>
        <taxon>Microbacterium</taxon>
    </lineage>
</organism>
<keyword evidence="3" id="KW-0547">Nucleotide-binding</keyword>
<protein>
    <submittedName>
        <fullName evidence="6">ABC transporter ATP-binding protein</fullName>
    </submittedName>
</protein>
<dbReference type="InterPro" id="IPR017871">
    <property type="entry name" value="ABC_transporter-like_CS"/>
</dbReference>
<dbReference type="InterPro" id="IPR027417">
    <property type="entry name" value="P-loop_NTPase"/>
</dbReference>
<feature type="domain" description="ABC transporter" evidence="5">
    <location>
        <begin position="11"/>
        <end position="256"/>
    </location>
</feature>
<evidence type="ECO:0000313" key="6">
    <source>
        <dbReference type="EMBL" id="MFH8250627.1"/>
    </source>
</evidence>
<proteinExistence type="inferred from homology"/>